<accession>A0ABV1HEL0</accession>
<protein>
    <submittedName>
        <fullName evidence="2">DUF3021 domain-containing protein</fullName>
    </submittedName>
</protein>
<evidence type="ECO:0000256" key="1">
    <source>
        <dbReference type="SAM" id="Phobius"/>
    </source>
</evidence>
<feature type="transmembrane region" description="Helical" evidence="1">
    <location>
        <begin position="12"/>
        <end position="29"/>
    </location>
</feature>
<keyword evidence="3" id="KW-1185">Reference proteome</keyword>
<feature type="transmembrane region" description="Helical" evidence="1">
    <location>
        <begin position="106"/>
        <end position="123"/>
    </location>
</feature>
<dbReference type="EMBL" id="JBBMEX010000009">
    <property type="protein sequence ID" value="MEQ2558149.1"/>
    <property type="molecule type" value="Genomic_DNA"/>
</dbReference>
<organism evidence="2 3">
    <name type="scientific">Maccoyibacter intestinihominis</name>
    <dbReference type="NCBI Taxonomy" id="3133499"/>
    <lineage>
        <taxon>Bacteria</taxon>
        <taxon>Bacillati</taxon>
        <taxon>Bacillota</taxon>
        <taxon>Clostridia</taxon>
        <taxon>Lachnospirales</taxon>
        <taxon>Lachnospiraceae</taxon>
        <taxon>Maccoyibacter</taxon>
    </lineage>
</organism>
<evidence type="ECO:0000313" key="2">
    <source>
        <dbReference type="EMBL" id="MEQ2558149.1"/>
    </source>
</evidence>
<keyword evidence="1" id="KW-0812">Transmembrane</keyword>
<name>A0ABV1HEL0_9FIRM</name>
<reference evidence="2 3" key="1">
    <citation type="submission" date="2024-03" db="EMBL/GenBank/DDBJ databases">
        <title>Human intestinal bacterial collection.</title>
        <authorList>
            <person name="Pauvert C."/>
            <person name="Hitch T.C.A."/>
            <person name="Clavel T."/>
        </authorList>
    </citation>
    <scope>NUCLEOTIDE SEQUENCE [LARGE SCALE GENOMIC DNA]</scope>
    <source>
        <strain evidence="2 3">CLA-AA-H185</strain>
    </source>
</reference>
<evidence type="ECO:0000313" key="3">
    <source>
        <dbReference type="Proteomes" id="UP001454489"/>
    </source>
</evidence>
<dbReference type="Proteomes" id="UP001454489">
    <property type="component" value="Unassembled WGS sequence"/>
</dbReference>
<proteinExistence type="predicted"/>
<gene>
    <name evidence="2" type="ORF">WMO43_09740</name>
</gene>
<feature type="transmembrane region" description="Helical" evidence="1">
    <location>
        <begin position="73"/>
        <end position="94"/>
    </location>
</feature>
<dbReference type="InterPro" id="IPR021560">
    <property type="entry name" value="DUF3021"/>
</dbReference>
<keyword evidence="1" id="KW-0472">Membrane</keyword>
<dbReference type="RefSeq" id="WP_177962150.1">
    <property type="nucleotide sequence ID" value="NZ_JBBMEX010000009.1"/>
</dbReference>
<comment type="caution">
    <text evidence="2">The sequence shown here is derived from an EMBL/GenBank/DDBJ whole genome shotgun (WGS) entry which is preliminary data.</text>
</comment>
<feature type="transmembrane region" description="Helical" evidence="1">
    <location>
        <begin position="41"/>
        <end position="61"/>
    </location>
</feature>
<keyword evidence="1" id="KW-1133">Transmembrane helix</keyword>
<dbReference type="Pfam" id="PF11457">
    <property type="entry name" value="DUF3021"/>
    <property type="match status" value="1"/>
</dbReference>
<sequence length="151" mass="16601">MKRIIELSIKGVGLALALFAVFGLVADVANQGVFTLKNYNYTKMVIGAVIVGLGFSVPGIVYETTDFSYAVKILIHMGTGCVIFLITGYAVGWFSLAGGIRQCMPPILASLGTSVLLWVVFMLRDRRTAERINERIRELEDEDEVHVTKEA</sequence>